<protein>
    <submittedName>
        <fullName evidence="1">Uncharacterized protein</fullName>
    </submittedName>
</protein>
<evidence type="ECO:0000313" key="2">
    <source>
        <dbReference type="Proteomes" id="UP000028045"/>
    </source>
</evidence>
<accession>A0A084AYW4</accession>
<name>A0A084AYW4_STACB</name>
<organism evidence="1 2">
    <name type="scientific">Stachybotrys chartarum (strain CBS 109288 / IBT 7711)</name>
    <name type="common">Toxic black mold</name>
    <name type="synonym">Stilbospora chartarum</name>
    <dbReference type="NCBI Taxonomy" id="1280523"/>
    <lineage>
        <taxon>Eukaryota</taxon>
        <taxon>Fungi</taxon>
        <taxon>Dikarya</taxon>
        <taxon>Ascomycota</taxon>
        <taxon>Pezizomycotina</taxon>
        <taxon>Sordariomycetes</taxon>
        <taxon>Hypocreomycetidae</taxon>
        <taxon>Hypocreales</taxon>
        <taxon>Stachybotryaceae</taxon>
        <taxon>Stachybotrys</taxon>
    </lineage>
</organism>
<dbReference type="Proteomes" id="UP000028045">
    <property type="component" value="Unassembled WGS sequence"/>
</dbReference>
<proteinExistence type="predicted"/>
<keyword evidence="2" id="KW-1185">Reference proteome</keyword>
<dbReference type="AlphaFoldDB" id="A0A084AYW4"/>
<dbReference type="HOGENOM" id="CLU_2456236_0_0_1"/>
<reference evidence="1 2" key="1">
    <citation type="journal article" date="2014" name="BMC Genomics">
        <title>Comparative genome sequencing reveals chemotype-specific gene clusters in the toxigenic black mold Stachybotrys.</title>
        <authorList>
            <person name="Semeiks J."/>
            <person name="Borek D."/>
            <person name="Otwinowski Z."/>
            <person name="Grishin N.V."/>
        </authorList>
    </citation>
    <scope>NUCLEOTIDE SEQUENCE [LARGE SCALE GENOMIC DNA]</scope>
    <source>
        <strain evidence="2">CBS 109288 / IBT 7711</strain>
    </source>
</reference>
<dbReference type="EMBL" id="KL648432">
    <property type="protein sequence ID" value="KEY70493.1"/>
    <property type="molecule type" value="Genomic_DNA"/>
</dbReference>
<sequence length="89" mass="9612">MPTSTFSNGDKKLATNVGSFLFNGLWMPTSLLMSQRSTSQSVTYVFLRSCFLSSTPHHPHPPPSPPPHPIPPPLSSRLLASCMSWCAGG</sequence>
<gene>
    <name evidence="1" type="ORF">S7711_10599</name>
</gene>
<evidence type="ECO:0000313" key="1">
    <source>
        <dbReference type="EMBL" id="KEY70493.1"/>
    </source>
</evidence>